<name>A0A1F4UKR3_UNCKA</name>
<evidence type="ECO:0000256" key="9">
    <source>
        <dbReference type="ARBA" id="ARBA00022833"/>
    </source>
</evidence>
<dbReference type="SMART" id="SM01232">
    <property type="entry name" value="H2TH"/>
    <property type="match status" value="1"/>
</dbReference>
<evidence type="ECO:0000256" key="16">
    <source>
        <dbReference type="PROSITE-ProRule" id="PRU00391"/>
    </source>
</evidence>
<keyword evidence="8" id="KW-0378">Hydrolase</keyword>
<dbReference type="NCBIfam" id="NF002211">
    <property type="entry name" value="PRK01103.1"/>
    <property type="match status" value="1"/>
</dbReference>
<evidence type="ECO:0000259" key="18">
    <source>
        <dbReference type="PROSITE" id="PS51068"/>
    </source>
</evidence>
<evidence type="ECO:0000313" key="19">
    <source>
        <dbReference type="EMBL" id="OGC45527.1"/>
    </source>
</evidence>
<comment type="similarity">
    <text evidence="3">Belongs to the FPG family.</text>
</comment>
<evidence type="ECO:0000256" key="10">
    <source>
        <dbReference type="ARBA" id="ARBA00023125"/>
    </source>
</evidence>
<comment type="subunit">
    <text evidence="4">Monomer.</text>
</comment>
<dbReference type="NCBIfam" id="TIGR00577">
    <property type="entry name" value="fpg"/>
    <property type="match status" value="1"/>
</dbReference>
<proteinExistence type="inferred from homology"/>
<evidence type="ECO:0000313" key="20">
    <source>
        <dbReference type="Proteomes" id="UP000178615"/>
    </source>
</evidence>
<keyword evidence="9" id="KW-0862">Zinc</keyword>
<dbReference type="InterPro" id="IPR010979">
    <property type="entry name" value="Ribosomal_uS13-like_H2TH"/>
</dbReference>
<keyword evidence="11" id="KW-0234">DNA repair</keyword>
<dbReference type="GO" id="GO:0034039">
    <property type="term" value="F:8-oxo-7,8-dihydroguanine DNA N-glycosylase activity"/>
    <property type="evidence" value="ECO:0007669"/>
    <property type="project" value="TreeGrafter"/>
</dbReference>
<dbReference type="SUPFAM" id="SSF81624">
    <property type="entry name" value="N-terminal domain of MutM-like DNA repair proteins"/>
    <property type="match status" value="1"/>
</dbReference>
<dbReference type="GO" id="GO:0006284">
    <property type="term" value="P:base-excision repair"/>
    <property type="evidence" value="ECO:0007669"/>
    <property type="project" value="InterPro"/>
</dbReference>
<evidence type="ECO:0000256" key="7">
    <source>
        <dbReference type="ARBA" id="ARBA00022771"/>
    </source>
</evidence>
<dbReference type="InterPro" id="IPR015886">
    <property type="entry name" value="H2TH_FPG"/>
</dbReference>
<keyword evidence="7 16" id="KW-0863">Zinc-finger</keyword>
<keyword evidence="6" id="KW-0227">DNA damage</keyword>
<dbReference type="PANTHER" id="PTHR22993">
    <property type="entry name" value="FORMAMIDOPYRIMIDINE-DNA GLYCOSYLASE"/>
    <property type="match status" value="1"/>
</dbReference>
<evidence type="ECO:0000256" key="13">
    <source>
        <dbReference type="ARBA" id="ARBA00023268"/>
    </source>
</evidence>
<dbReference type="Pfam" id="PF01149">
    <property type="entry name" value="Fapy_DNA_glyco"/>
    <property type="match status" value="1"/>
</dbReference>
<evidence type="ECO:0000256" key="15">
    <source>
        <dbReference type="ARBA" id="ARBA00044632"/>
    </source>
</evidence>
<dbReference type="PANTHER" id="PTHR22993:SF9">
    <property type="entry name" value="FORMAMIDOPYRIMIDINE-DNA GLYCOSYLASE"/>
    <property type="match status" value="1"/>
</dbReference>
<dbReference type="Gene3D" id="1.10.8.50">
    <property type="match status" value="1"/>
</dbReference>
<protein>
    <submittedName>
        <fullName evidence="19">DNA-formamidopyrimidine glycosylase</fullName>
    </submittedName>
</protein>
<dbReference type="GO" id="GO:0140078">
    <property type="term" value="F:class I DNA-(apurinic or apyrimidinic site) endonuclease activity"/>
    <property type="evidence" value="ECO:0007669"/>
    <property type="project" value="UniProtKB-EC"/>
</dbReference>
<evidence type="ECO:0000256" key="1">
    <source>
        <dbReference type="ARBA" id="ARBA00001668"/>
    </source>
</evidence>
<dbReference type="InterPro" id="IPR035937">
    <property type="entry name" value="FPG_N"/>
</dbReference>
<dbReference type="EMBL" id="MEUV01000030">
    <property type="protein sequence ID" value="OGC45527.1"/>
    <property type="molecule type" value="Genomic_DNA"/>
</dbReference>
<dbReference type="Proteomes" id="UP000178615">
    <property type="component" value="Unassembled WGS sequence"/>
</dbReference>
<comment type="catalytic activity">
    <reaction evidence="1">
        <text>Hydrolysis of DNA containing ring-opened 7-methylguanine residues, releasing 2,6-diamino-4-hydroxy-5-(N-methyl)formamidopyrimidine.</text>
        <dbReference type="EC" id="3.2.2.23"/>
    </reaction>
</comment>
<dbReference type="AlphaFoldDB" id="A0A1F4UKR3"/>
<dbReference type="PROSITE" id="PS51066">
    <property type="entry name" value="ZF_FPG_2"/>
    <property type="match status" value="1"/>
</dbReference>
<evidence type="ECO:0000256" key="14">
    <source>
        <dbReference type="ARBA" id="ARBA00023295"/>
    </source>
</evidence>
<evidence type="ECO:0000256" key="4">
    <source>
        <dbReference type="ARBA" id="ARBA00011245"/>
    </source>
</evidence>
<dbReference type="FunFam" id="1.10.8.50:FF:000003">
    <property type="entry name" value="Formamidopyrimidine-DNA glycosylase"/>
    <property type="match status" value="1"/>
</dbReference>
<evidence type="ECO:0000256" key="8">
    <source>
        <dbReference type="ARBA" id="ARBA00022801"/>
    </source>
</evidence>
<evidence type="ECO:0000259" key="17">
    <source>
        <dbReference type="PROSITE" id="PS51066"/>
    </source>
</evidence>
<keyword evidence="10" id="KW-0238">DNA-binding</keyword>
<comment type="caution">
    <text evidence="19">The sequence shown here is derived from an EMBL/GenBank/DDBJ whole genome shotgun (WGS) entry which is preliminary data.</text>
</comment>
<comment type="catalytic activity">
    <reaction evidence="15">
        <text>2'-deoxyribonucleotide-(2'-deoxyribose 5'-phosphate)-2'-deoxyribonucleotide-DNA = a 3'-end 2'-deoxyribonucleotide-(2,3-dehydro-2,3-deoxyribose 5'-phosphate)-DNA + a 5'-end 5'-phospho-2'-deoxyribonucleoside-DNA + H(+)</text>
        <dbReference type="Rhea" id="RHEA:66592"/>
        <dbReference type="Rhea" id="RHEA-COMP:13180"/>
        <dbReference type="Rhea" id="RHEA-COMP:16897"/>
        <dbReference type="Rhea" id="RHEA-COMP:17067"/>
        <dbReference type="ChEBI" id="CHEBI:15378"/>
        <dbReference type="ChEBI" id="CHEBI:136412"/>
        <dbReference type="ChEBI" id="CHEBI:157695"/>
        <dbReference type="ChEBI" id="CHEBI:167181"/>
        <dbReference type="EC" id="4.2.99.18"/>
    </reaction>
</comment>
<dbReference type="InterPro" id="IPR012319">
    <property type="entry name" value="FPG_cat"/>
</dbReference>
<dbReference type="SUPFAM" id="SSF57716">
    <property type="entry name" value="Glucocorticoid receptor-like (DNA-binding domain)"/>
    <property type="match status" value="1"/>
</dbReference>
<dbReference type="InterPro" id="IPR000214">
    <property type="entry name" value="Znf_DNA_glyclase/AP_lyase"/>
</dbReference>
<keyword evidence="12" id="KW-0456">Lyase</keyword>
<keyword evidence="13" id="KW-0511">Multifunctional enzyme</keyword>
<gene>
    <name evidence="19" type="ORF">A2V49_04855</name>
</gene>
<reference evidence="19 20" key="1">
    <citation type="journal article" date="2016" name="Nat. Commun.">
        <title>Thousands of microbial genomes shed light on interconnected biogeochemical processes in an aquifer system.</title>
        <authorList>
            <person name="Anantharaman K."/>
            <person name="Brown C.T."/>
            <person name="Hug L.A."/>
            <person name="Sharon I."/>
            <person name="Castelle C.J."/>
            <person name="Probst A.J."/>
            <person name="Thomas B.C."/>
            <person name="Singh A."/>
            <person name="Wilkins M.J."/>
            <person name="Karaoz U."/>
            <person name="Brodie E.L."/>
            <person name="Williams K.H."/>
            <person name="Hubbard S.S."/>
            <person name="Banfield J.F."/>
        </authorList>
    </citation>
    <scope>NUCLEOTIDE SEQUENCE [LARGE SCALE GENOMIC DNA]</scope>
</reference>
<accession>A0A1F4UKR3</accession>
<dbReference type="InterPro" id="IPR020629">
    <property type="entry name" value="FPG_Glyclase"/>
</dbReference>
<dbReference type="GO" id="GO:0008270">
    <property type="term" value="F:zinc ion binding"/>
    <property type="evidence" value="ECO:0007669"/>
    <property type="project" value="UniProtKB-KW"/>
</dbReference>
<comment type="cofactor">
    <cofactor evidence="2">
        <name>Zn(2+)</name>
        <dbReference type="ChEBI" id="CHEBI:29105"/>
    </cofactor>
</comment>
<keyword evidence="14" id="KW-0326">Glycosidase</keyword>
<dbReference type="CDD" id="cd08966">
    <property type="entry name" value="EcFpg-like_N"/>
    <property type="match status" value="1"/>
</dbReference>
<organism evidence="19 20">
    <name type="scientific">candidate division WWE3 bacterium RBG_19FT_COMBO_34_6</name>
    <dbReference type="NCBI Taxonomy" id="1802612"/>
    <lineage>
        <taxon>Bacteria</taxon>
        <taxon>Katanobacteria</taxon>
    </lineage>
</organism>
<dbReference type="Gene3D" id="3.20.190.10">
    <property type="entry name" value="MutM-like, N-terminal"/>
    <property type="match status" value="1"/>
</dbReference>
<dbReference type="GO" id="GO:0003684">
    <property type="term" value="F:damaged DNA binding"/>
    <property type="evidence" value="ECO:0007669"/>
    <property type="project" value="InterPro"/>
</dbReference>
<evidence type="ECO:0000256" key="12">
    <source>
        <dbReference type="ARBA" id="ARBA00023239"/>
    </source>
</evidence>
<sequence length="268" mass="31106">MPELPEIITIRNNLRDEVLGKRILDIISYRKYPLKPSRAYFDKHALNRAIDNVFNIGKMLVLELSSGYFIVIHLKMTGNLLLNKQDPYVRITLKLDKNTSLNFSTVRLFEYFALWDKQKIENYKKTIGKTPIESDLSFKQFRSIFEKTSTAIKTALLDQKRIAGLGNIYVNEALFLAKINPKRPSNSLSQQEFLLLFKKIESVLLMGIKNHGSSFNRYKDLYGRSGSQQKFFYVYGKKDKLCIHCGTSSIFYEKIHGRGTFYCPKCQI</sequence>
<dbReference type="SUPFAM" id="SSF46946">
    <property type="entry name" value="S13-like H2TH domain"/>
    <property type="match status" value="1"/>
</dbReference>
<evidence type="ECO:0000256" key="3">
    <source>
        <dbReference type="ARBA" id="ARBA00009409"/>
    </source>
</evidence>
<dbReference type="Pfam" id="PF06831">
    <property type="entry name" value="H2TH"/>
    <property type="match status" value="1"/>
</dbReference>
<evidence type="ECO:0000256" key="6">
    <source>
        <dbReference type="ARBA" id="ARBA00022763"/>
    </source>
</evidence>
<dbReference type="SMART" id="SM00898">
    <property type="entry name" value="Fapy_DNA_glyco"/>
    <property type="match status" value="1"/>
</dbReference>
<feature type="domain" description="FPG-type" evidence="17">
    <location>
        <begin position="233"/>
        <end position="268"/>
    </location>
</feature>
<evidence type="ECO:0000256" key="11">
    <source>
        <dbReference type="ARBA" id="ARBA00023204"/>
    </source>
</evidence>
<dbReference type="PROSITE" id="PS51068">
    <property type="entry name" value="FPG_CAT"/>
    <property type="match status" value="1"/>
</dbReference>
<evidence type="ECO:0000256" key="2">
    <source>
        <dbReference type="ARBA" id="ARBA00001947"/>
    </source>
</evidence>
<feature type="domain" description="Formamidopyrimidine-DNA glycosylase catalytic" evidence="18">
    <location>
        <begin position="2"/>
        <end position="110"/>
    </location>
</feature>
<keyword evidence="5" id="KW-0479">Metal-binding</keyword>
<evidence type="ECO:0000256" key="5">
    <source>
        <dbReference type="ARBA" id="ARBA00022723"/>
    </source>
</evidence>